<reference evidence="7 8" key="1">
    <citation type="submission" date="2018-06" db="EMBL/GenBank/DDBJ databases">
        <title>Complete Genome Sequence of Desulfobacter hydrogenophilus (DSM3380).</title>
        <authorList>
            <person name="Marietou A."/>
            <person name="Schreiber L."/>
            <person name="Marshall I."/>
            <person name="Jorgensen B."/>
        </authorList>
    </citation>
    <scope>NUCLEOTIDE SEQUENCE [LARGE SCALE GENOMIC DNA]</scope>
    <source>
        <strain evidence="7 8">DSM 3380</strain>
    </source>
</reference>
<evidence type="ECO:0000313" key="9">
    <source>
        <dbReference type="Proteomes" id="UP000293902"/>
    </source>
</evidence>
<evidence type="ECO:0000313" key="6">
    <source>
        <dbReference type="EMBL" id="QBH12521.1"/>
    </source>
</evidence>
<dbReference type="Pfam" id="PF13511">
    <property type="entry name" value="DUF4124"/>
    <property type="match status" value="1"/>
</dbReference>
<dbReference type="EMBL" id="CP036313">
    <property type="protein sequence ID" value="QBH12521.1"/>
    <property type="molecule type" value="Genomic_DNA"/>
</dbReference>
<evidence type="ECO:0000313" key="8">
    <source>
        <dbReference type="Proteomes" id="UP000248798"/>
    </source>
</evidence>
<name>A0A328FGF2_9BACT</name>
<dbReference type="InterPro" id="IPR016071">
    <property type="entry name" value="Staphylococal_nuclease_OB-fold"/>
</dbReference>
<feature type="domain" description="TNase-like" evidence="5">
    <location>
        <begin position="59"/>
        <end position="189"/>
    </location>
</feature>
<evidence type="ECO:0000313" key="7">
    <source>
        <dbReference type="EMBL" id="RAM03256.1"/>
    </source>
</evidence>
<dbReference type="GO" id="GO:0004519">
    <property type="term" value="F:endonuclease activity"/>
    <property type="evidence" value="ECO:0007669"/>
    <property type="project" value="UniProtKB-KW"/>
</dbReference>
<organism evidence="7 8">
    <name type="scientific">Desulfobacter hydrogenophilus</name>
    <dbReference type="NCBI Taxonomy" id="2291"/>
    <lineage>
        <taxon>Bacteria</taxon>
        <taxon>Pseudomonadati</taxon>
        <taxon>Thermodesulfobacteriota</taxon>
        <taxon>Desulfobacteria</taxon>
        <taxon>Desulfobacterales</taxon>
        <taxon>Desulfobacteraceae</taxon>
        <taxon>Desulfobacter</taxon>
    </lineage>
</organism>
<dbReference type="GO" id="GO:0016787">
    <property type="term" value="F:hydrolase activity"/>
    <property type="evidence" value="ECO:0007669"/>
    <property type="project" value="UniProtKB-KW"/>
</dbReference>
<dbReference type="EMBL" id="QLNI01000006">
    <property type="protein sequence ID" value="RAM03256.1"/>
    <property type="molecule type" value="Genomic_DNA"/>
</dbReference>
<keyword evidence="2" id="KW-0255">Endonuclease</keyword>
<proteinExistence type="predicted"/>
<dbReference type="Proteomes" id="UP000293902">
    <property type="component" value="Chromosome"/>
</dbReference>
<evidence type="ECO:0000256" key="1">
    <source>
        <dbReference type="ARBA" id="ARBA00022722"/>
    </source>
</evidence>
<feature type="region of interest" description="Disordered" evidence="4">
    <location>
        <begin position="170"/>
        <end position="205"/>
    </location>
</feature>
<dbReference type="SUPFAM" id="SSF50199">
    <property type="entry name" value="Staphylococcal nuclease"/>
    <property type="match status" value="1"/>
</dbReference>
<dbReference type="InterPro" id="IPR002071">
    <property type="entry name" value="Thermonucl_AS"/>
</dbReference>
<keyword evidence="9" id="KW-1185">Reference proteome</keyword>
<dbReference type="PANTHER" id="PTHR12302">
    <property type="entry name" value="EBNA2 BINDING PROTEIN P100"/>
    <property type="match status" value="1"/>
</dbReference>
<evidence type="ECO:0000256" key="4">
    <source>
        <dbReference type="SAM" id="MobiDB-lite"/>
    </source>
</evidence>
<evidence type="ECO:0000256" key="2">
    <source>
        <dbReference type="ARBA" id="ARBA00022759"/>
    </source>
</evidence>
<dbReference type="SMART" id="SM00318">
    <property type="entry name" value="SNc"/>
    <property type="match status" value="1"/>
</dbReference>
<dbReference type="PROSITE" id="PS50830">
    <property type="entry name" value="TNASE_3"/>
    <property type="match status" value="1"/>
</dbReference>
<dbReference type="PANTHER" id="PTHR12302:SF3">
    <property type="entry name" value="SERINE_THREONINE-PROTEIN KINASE 31"/>
    <property type="match status" value="1"/>
</dbReference>
<evidence type="ECO:0000259" key="5">
    <source>
        <dbReference type="PROSITE" id="PS50830"/>
    </source>
</evidence>
<dbReference type="InterPro" id="IPR025392">
    <property type="entry name" value="DUF4124"/>
</dbReference>
<evidence type="ECO:0000256" key="3">
    <source>
        <dbReference type="ARBA" id="ARBA00022801"/>
    </source>
</evidence>
<dbReference type="OrthoDB" id="9805504at2"/>
<accession>A0A328FGF2</accession>
<sequence length="205" mass="23079">MRPAIQILVTILLVLSVSHARCDVYSWIDENGIRHFSNVNLPYGKKATQISEAVSAAIDQSNFKVTKVFDGDTVQVQGQDLDFRIRMVAIDAPETGGSKKKGQPYSQKAKKVLRQLIQGKKVRLKQYGTGGYNRILAEIFSQGRNINLTMISQGLAEVYRGRLPKNLDPAPYTKAQADARRRRAGMWSQGKAYKSPKTWRKENPR</sequence>
<dbReference type="GO" id="GO:0003676">
    <property type="term" value="F:nucleic acid binding"/>
    <property type="evidence" value="ECO:0007669"/>
    <property type="project" value="InterPro"/>
</dbReference>
<reference evidence="6 9" key="2">
    <citation type="submission" date="2019-02" db="EMBL/GenBank/DDBJ databases">
        <title>Complete genome sequence of Desulfobacter hydrogenophilus AcRS1.</title>
        <authorList>
            <person name="Marietou A."/>
            <person name="Lund M.B."/>
            <person name="Marshall I.P.G."/>
            <person name="Schreiber L."/>
            <person name="Jorgensen B."/>
        </authorList>
    </citation>
    <scope>NUCLEOTIDE SEQUENCE [LARGE SCALE GENOMIC DNA]</scope>
    <source>
        <strain evidence="6 9">AcRS1</strain>
    </source>
</reference>
<keyword evidence="1" id="KW-0540">Nuclease</keyword>
<dbReference type="Gene3D" id="2.40.50.90">
    <property type="match status" value="1"/>
</dbReference>
<dbReference type="InterPro" id="IPR035437">
    <property type="entry name" value="SNase_OB-fold_sf"/>
</dbReference>
<dbReference type="AlphaFoldDB" id="A0A328FGF2"/>
<dbReference type="Proteomes" id="UP000248798">
    <property type="component" value="Unassembled WGS sequence"/>
</dbReference>
<keyword evidence="3" id="KW-0378">Hydrolase</keyword>
<dbReference type="Pfam" id="PF00565">
    <property type="entry name" value="SNase"/>
    <property type="match status" value="1"/>
</dbReference>
<gene>
    <name evidence="7" type="ORF">DO021_04015</name>
    <name evidence="6" type="ORF">EYB58_06095</name>
</gene>
<protein>
    <submittedName>
        <fullName evidence="6">DUF4124 domain-containing protein</fullName>
    </submittedName>
    <submittedName>
        <fullName evidence="7">Nuclease</fullName>
    </submittedName>
</protein>
<dbReference type="PROSITE" id="PS01123">
    <property type="entry name" value="TNASE_1"/>
    <property type="match status" value="1"/>
</dbReference>
<dbReference type="RefSeq" id="WP_111953964.1">
    <property type="nucleotide sequence ID" value="NZ_CP036313.1"/>
</dbReference>